<evidence type="ECO:0000256" key="7">
    <source>
        <dbReference type="ARBA" id="ARBA00022588"/>
    </source>
</evidence>
<evidence type="ECO:0000256" key="2">
    <source>
        <dbReference type="ARBA" id="ARBA00004496"/>
    </source>
</evidence>
<keyword evidence="7" id="KW-0399">Innate immunity</keyword>
<organism evidence="12 13">
    <name type="scientific">Scyliorhinus torazame</name>
    <name type="common">Cloudy catshark</name>
    <name type="synonym">Catulus torazame</name>
    <dbReference type="NCBI Taxonomy" id="75743"/>
    <lineage>
        <taxon>Eukaryota</taxon>
        <taxon>Metazoa</taxon>
        <taxon>Chordata</taxon>
        <taxon>Craniata</taxon>
        <taxon>Vertebrata</taxon>
        <taxon>Chondrichthyes</taxon>
        <taxon>Elasmobranchii</taxon>
        <taxon>Galeomorphii</taxon>
        <taxon>Galeoidea</taxon>
        <taxon>Carcharhiniformes</taxon>
        <taxon>Scyliorhinidae</taxon>
        <taxon>Scyliorhinus</taxon>
    </lineage>
</organism>
<dbReference type="STRING" id="75743.A0A401PER5"/>
<dbReference type="Proteomes" id="UP000288216">
    <property type="component" value="Unassembled WGS sequence"/>
</dbReference>
<evidence type="ECO:0000259" key="11">
    <source>
        <dbReference type="Pfam" id="PF07292"/>
    </source>
</evidence>
<dbReference type="OrthoDB" id="9936051at2759"/>
<dbReference type="Pfam" id="PF07292">
    <property type="entry name" value="NID"/>
    <property type="match status" value="2"/>
</dbReference>
<dbReference type="GO" id="GO:0045087">
    <property type="term" value="P:innate immune response"/>
    <property type="evidence" value="ECO:0007669"/>
    <property type="project" value="UniProtKB-KW"/>
</dbReference>
<accession>A0A401PER5</accession>
<evidence type="ECO:0000256" key="8">
    <source>
        <dbReference type="ARBA" id="ARBA00022859"/>
    </source>
</evidence>
<keyword evidence="10" id="KW-0175">Coiled coil</keyword>
<evidence type="ECO:0000256" key="9">
    <source>
        <dbReference type="ARBA" id="ARBA00023242"/>
    </source>
</evidence>
<evidence type="ECO:0000256" key="5">
    <source>
        <dbReference type="ARBA" id="ARBA00022490"/>
    </source>
</evidence>
<reference evidence="12 13" key="1">
    <citation type="journal article" date="2018" name="Nat. Ecol. Evol.">
        <title>Shark genomes provide insights into elasmobranch evolution and the origin of vertebrates.</title>
        <authorList>
            <person name="Hara Y"/>
            <person name="Yamaguchi K"/>
            <person name="Onimaru K"/>
            <person name="Kadota M"/>
            <person name="Koyanagi M"/>
            <person name="Keeley SD"/>
            <person name="Tatsumi K"/>
            <person name="Tanaka K"/>
            <person name="Motone F"/>
            <person name="Kageyama Y"/>
            <person name="Nozu R"/>
            <person name="Adachi N"/>
            <person name="Nishimura O"/>
            <person name="Nakagawa R"/>
            <person name="Tanegashima C"/>
            <person name="Kiyatake I"/>
            <person name="Matsumoto R"/>
            <person name="Murakumo K"/>
            <person name="Nishida K"/>
            <person name="Terakita A"/>
            <person name="Kuratani S"/>
            <person name="Sato K"/>
            <person name="Hyodo S Kuraku.S."/>
        </authorList>
    </citation>
    <scope>NUCLEOTIDE SEQUENCE [LARGE SCALE GENOMIC DNA]</scope>
</reference>
<dbReference type="PANTHER" id="PTHR15225">
    <property type="entry name" value="INTERFERON-INDUCED PROTEIN 35/NMI N-MYC/STAT INTERACTING PROTEIN"/>
    <property type="match status" value="1"/>
</dbReference>
<keyword evidence="8" id="KW-0391">Immunity</keyword>
<dbReference type="FunFam" id="3.30.70.330:FF:000300">
    <property type="entry name" value="Interferon-induced protein 35"/>
    <property type="match status" value="1"/>
</dbReference>
<sequence length="370" mass="42005">MDFFSKDVDMDDASKLKACQQEILHRKAQHKAVQKDITDLEKAKHDLQHMAMELSIRTERLQESIEGDKLGKQKRDLILQKKMDDAMVEIDSLAKEQSNVREELARIEEERSELEKQLMVSCSMPQKRWIFTGSTEEDGQRGLAFDIKPHIRYPIEGGSAVITFEDEAVANKILEMEEHVIPLDDCRIKIKSHPLKLQMLEDIEIKTRVCKKRILISEIPKGITSDQLLDKLELHFSKQKNSGGEVDHIELLEDSGNVVITFSAEGIAENLTKREFQLVEFRGIDKRISLKVSPFIKGEIVNHTVGEVVSKKSVLFTGIPDVMDEELFQDSLEIHFQKESNGGGEVDGFAYIPEGKSGIACFEADNEIAE</sequence>
<dbReference type="InterPro" id="IPR012677">
    <property type="entry name" value="Nucleotide-bd_a/b_plait_sf"/>
</dbReference>
<dbReference type="OMA" id="FQKNTNG"/>
<comment type="caution">
    <text evidence="12">The sequence shown here is derived from an EMBL/GenBank/DDBJ whole genome shotgun (WGS) entry which is preliminary data.</text>
</comment>
<feature type="coiled-coil region" evidence="10">
    <location>
        <begin position="83"/>
        <end position="117"/>
    </location>
</feature>
<evidence type="ECO:0000256" key="6">
    <source>
        <dbReference type="ARBA" id="ARBA00022525"/>
    </source>
</evidence>
<keyword evidence="5" id="KW-0963">Cytoplasm</keyword>
<evidence type="ECO:0000256" key="10">
    <source>
        <dbReference type="SAM" id="Coils"/>
    </source>
</evidence>
<dbReference type="GO" id="GO:0005634">
    <property type="term" value="C:nucleus"/>
    <property type="evidence" value="ECO:0007669"/>
    <property type="project" value="UniProtKB-SubCell"/>
</dbReference>
<feature type="domain" description="NID" evidence="11">
    <location>
        <begin position="160"/>
        <end position="247"/>
    </location>
</feature>
<dbReference type="EMBL" id="BFAA01001957">
    <property type="protein sequence ID" value="GCB71609.1"/>
    <property type="molecule type" value="Genomic_DNA"/>
</dbReference>
<keyword evidence="13" id="KW-1185">Reference proteome</keyword>
<gene>
    <name evidence="12" type="ORF">scyTo_0006008</name>
</gene>
<dbReference type="PANTHER" id="PTHR15225:SF1">
    <property type="entry name" value="INTERFERON-INDUCED 35 KDA PROTEIN"/>
    <property type="match status" value="1"/>
</dbReference>
<evidence type="ECO:0000313" key="13">
    <source>
        <dbReference type="Proteomes" id="UP000288216"/>
    </source>
</evidence>
<name>A0A401PER5_SCYTO</name>
<comment type="similarity">
    <text evidence="4">Belongs to the NMI family.</text>
</comment>
<dbReference type="InterPro" id="IPR009909">
    <property type="entry name" value="Nmi/IFP35_dom"/>
</dbReference>
<evidence type="ECO:0000256" key="3">
    <source>
        <dbReference type="ARBA" id="ARBA00004613"/>
    </source>
</evidence>
<evidence type="ECO:0000256" key="1">
    <source>
        <dbReference type="ARBA" id="ARBA00004123"/>
    </source>
</evidence>
<protein>
    <recommendedName>
        <fullName evidence="11">NID domain-containing protein</fullName>
    </recommendedName>
</protein>
<comment type="subcellular location">
    <subcellularLocation>
        <location evidence="2">Cytoplasm</location>
    </subcellularLocation>
    <subcellularLocation>
        <location evidence="1">Nucleus</location>
    </subcellularLocation>
    <subcellularLocation>
        <location evidence="3">Secreted</location>
    </subcellularLocation>
</comment>
<evidence type="ECO:0000256" key="4">
    <source>
        <dbReference type="ARBA" id="ARBA00010081"/>
    </source>
</evidence>
<keyword evidence="6" id="KW-0964">Secreted</keyword>
<dbReference type="GO" id="GO:0005615">
    <property type="term" value="C:extracellular space"/>
    <property type="evidence" value="ECO:0007669"/>
    <property type="project" value="UniProtKB-ARBA"/>
</dbReference>
<dbReference type="GO" id="GO:0002682">
    <property type="term" value="P:regulation of immune system process"/>
    <property type="evidence" value="ECO:0007669"/>
    <property type="project" value="UniProtKB-ARBA"/>
</dbReference>
<feature type="domain" description="NID" evidence="11">
    <location>
        <begin position="258"/>
        <end position="347"/>
    </location>
</feature>
<keyword evidence="9" id="KW-0539">Nucleus</keyword>
<dbReference type="GO" id="GO:0005737">
    <property type="term" value="C:cytoplasm"/>
    <property type="evidence" value="ECO:0007669"/>
    <property type="project" value="UniProtKB-SubCell"/>
</dbReference>
<dbReference type="Gene3D" id="3.30.70.330">
    <property type="match status" value="1"/>
</dbReference>
<evidence type="ECO:0000313" key="12">
    <source>
        <dbReference type="EMBL" id="GCB71609.1"/>
    </source>
</evidence>
<dbReference type="AlphaFoldDB" id="A0A401PER5"/>
<proteinExistence type="inferred from homology"/>